<name>A0A645HLJ7_9ZZZZ</name>
<protein>
    <submittedName>
        <fullName evidence="1">Uncharacterized protein</fullName>
    </submittedName>
</protein>
<accession>A0A645HLJ7</accession>
<dbReference type="AlphaFoldDB" id="A0A645HLJ7"/>
<gene>
    <name evidence="1" type="ORF">SDC9_186840</name>
</gene>
<proteinExistence type="predicted"/>
<evidence type="ECO:0000313" key="1">
    <source>
        <dbReference type="EMBL" id="MPN39312.1"/>
    </source>
</evidence>
<comment type="caution">
    <text evidence="1">The sequence shown here is derived from an EMBL/GenBank/DDBJ whole genome shotgun (WGS) entry which is preliminary data.</text>
</comment>
<dbReference type="EMBL" id="VSSQ01095053">
    <property type="protein sequence ID" value="MPN39312.1"/>
    <property type="molecule type" value="Genomic_DNA"/>
</dbReference>
<sequence length="184" mass="19319">MVIILIVLLPLIGDRGAHGGDRTRRELEVRAVPIDCNVADSFNARTVGGYRATFKIAGIGVLALHHHPIGLAPGGVAVDIGGRPIDIIPIWVCGFRDLPLIFDSGLRGVKHTGLQLGIVAAADDDGVSNAVEGVDLQFNISMNRAHIDAVALHHHPIGLPPKGVTIDRVGSSDNGIPLATIRIA</sequence>
<reference evidence="1" key="1">
    <citation type="submission" date="2019-08" db="EMBL/GenBank/DDBJ databases">
        <authorList>
            <person name="Kucharzyk K."/>
            <person name="Murdoch R.W."/>
            <person name="Higgins S."/>
            <person name="Loffler F."/>
        </authorList>
    </citation>
    <scope>NUCLEOTIDE SEQUENCE</scope>
</reference>
<organism evidence="1">
    <name type="scientific">bioreactor metagenome</name>
    <dbReference type="NCBI Taxonomy" id="1076179"/>
    <lineage>
        <taxon>unclassified sequences</taxon>
        <taxon>metagenomes</taxon>
        <taxon>ecological metagenomes</taxon>
    </lineage>
</organism>